<feature type="compositionally biased region" description="Basic residues" evidence="8">
    <location>
        <begin position="384"/>
        <end position="393"/>
    </location>
</feature>
<feature type="transmembrane region" description="Helical" evidence="9">
    <location>
        <begin position="290"/>
        <end position="308"/>
    </location>
</feature>
<feature type="transmembrane region" description="Helical" evidence="9">
    <location>
        <begin position="229"/>
        <end position="252"/>
    </location>
</feature>
<evidence type="ECO:0000256" key="3">
    <source>
        <dbReference type="ARBA" id="ARBA00022448"/>
    </source>
</evidence>
<feature type="transmembrane region" description="Helical" evidence="9">
    <location>
        <begin position="163"/>
        <end position="187"/>
    </location>
</feature>
<keyword evidence="7 9" id="KW-0472">Membrane</keyword>
<sequence length="414" mass="44239">MSDDEPADRADAVSADVRIQLDRAVVWRAAWVIVAVVALATLGRWVLEDAGNVIFTLVLSLIASVAMEPAVRRLSRHMRRGAATGIVMVTTLVAVVGFLWVFGRLLGEQLATLAASVPGFVSALTLWADTTFDITIDYGSLIDDLGLGTATLKTLAQNLAGGLLGVLVSVVGAAFSTVTFAFFTFYFSADGPRLRRWVGRLVPQRQQAVFGTAWDLAVAKTGGYVSARLVLALISGTLHGAFMLLIGMPYWLALGVWTGLVAQFVPTVGTYVAIVLPVVVGLLGDQPWQGLAVLAFAVVYQQIENVTIEPRISAQAVDVHPAVSFASVMFGAALFGVAGAFVAVPVAALVLALFGIYSQKYELVPHLARLEPGEREPDLPSGGRPRRERSRGRSRAEGFRAAVTRVVQQARRRG</sequence>
<proteinExistence type="inferred from homology"/>
<evidence type="ECO:0000256" key="8">
    <source>
        <dbReference type="SAM" id="MobiDB-lite"/>
    </source>
</evidence>
<evidence type="ECO:0000256" key="9">
    <source>
        <dbReference type="SAM" id="Phobius"/>
    </source>
</evidence>
<comment type="subcellular location">
    <subcellularLocation>
        <location evidence="1">Cell membrane</location>
        <topology evidence="1">Multi-pass membrane protein</topology>
    </subcellularLocation>
</comment>
<keyword evidence="6 9" id="KW-1133">Transmembrane helix</keyword>
<evidence type="ECO:0000256" key="1">
    <source>
        <dbReference type="ARBA" id="ARBA00004651"/>
    </source>
</evidence>
<feature type="transmembrane region" description="Helical" evidence="9">
    <location>
        <begin position="83"/>
        <end position="103"/>
    </location>
</feature>
<dbReference type="OrthoDB" id="5242074at2"/>
<feature type="transmembrane region" description="Helical" evidence="9">
    <location>
        <begin position="25"/>
        <end position="47"/>
    </location>
</feature>
<dbReference type="AlphaFoldDB" id="A0A495XV12"/>
<dbReference type="GO" id="GO:0055085">
    <property type="term" value="P:transmembrane transport"/>
    <property type="evidence" value="ECO:0007669"/>
    <property type="project" value="TreeGrafter"/>
</dbReference>
<accession>A0A495XV12</accession>
<organism evidence="10 11">
    <name type="scientific">Terracoccus luteus</name>
    <dbReference type="NCBI Taxonomy" id="53356"/>
    <lineage>
        <taxon>Bacteria</taxon>
        <taxon>Bacillati</taxon>
        <taxon>Actinomycetota</taxon>
        <taxon>Actinomycetes</taxon>
        <taxon>Micrococcales</taxon>
        <taxon>Intrasporangiaceae</taxon>
        <taxon>Terracoccus</taxon>
    </lineage>
</organism>
<keyword evidence="11" id="KW-1185">Reference proteome</keyword>
<evidence type="ECO:0000256" key="4">
    <source>
        <dbReference type="ARBA" id="ARBA00022475"/>
    </source>
</evidence>
<evidence type="ECO:0000256" key="5">
    <source>
        <dbReference type="ARBA" id="ARBA00022692"/>
    </source>
</evidence>
<evidence type="ECO:0000313" key="11">
    <source>
        <dbReference type="Proteomes" id="UP000278440"/>
    </source>
</evidence>
<protein>
    <submittedName>
        <fullName evidence="10">Putative PurR-regulated permease PerM</fullName>
    </submittedName>
</protein>
<name>A0A495XV12_9MICO</name>
<evidence type="ECO:0000256" key="6">
    <source>
        <dbReference type="ARBA" id="ARBA00022989"/>
    </source>
</evidence>
<dbReference type="Pfam" id="PF01594">
    <property type="entry name" value="AI-2E_transport"/>
    <property type="match status" value="1"/>
</dbReference>
<keyword evidence="3" id="KW-0813">Transport</keyword>
<feature type="transmembrane region" description="Helical" evidence="9">
    <location>
        <begin position="328"/>
        <end position="357"/>
    </location>
</feature>
<evidence type="ECO:0000313" key="10">
    <source>
        <dbReference type="EMBL" id="RKT76935.1"/>
    </source>
</evidence>
<evidence type="ECO:0000256" key="2">
    <source>
        <dbReference type="ARBA" id="ARBA00009773"/>
    </source>
</evidence>
<comment type="similarity">
    <text evidence="2">Belongs to the autoinducer-2 exporter (AI-2E) (TC 2.A.86) family.</text>
</comment>
<feature type="region of interest" description="Disordered" evidence="8">
    <location>
        <begin position="373"/>
        <end position="399"/>
    </location>
</feature>
<dbReference type="PANTHER" id="PTHR21716">
    <property type="entry name" value="TRANSMEMBRANE PROTEIN"/>
    <property type="match status" value="1"/>
</dbReference>
<evidence type="ECO:0000256" key="7">
    <source>
        <dbReference type="ARBA" id="ARBA00023136"/>
    </source>
</evidence>
<dbReference type="InterPro" id="IPR002549">
    <property type="entry name" value="AI-2E-like"/>
</dbReference>
<dbReference type="EMBL" id="RBXT01000001">
    <property type="protein sequence ID" value="RKT76935.1"/>
    <property type="molecule type" value="Genomic_DNA"/>
</dbReference>
<keyword evidence="4" id="KW-1003">Cell membrane</keyword>
<keyword evidence="5 9" id="KW-0812">Transmembrane</keyword>
<comment type="caution">
    <text evidence="10">The sequence shown here is derived from an EMBL/GenBank/DDBJ whole genome shotgun (WGS) entry which is preliminary data.</text>
</comment>
<dbReference type="RefSeq" id="WP_121030510.1">
    <property type="nucleotide sequence ID" value="NZ_RBXT01000001.1"/>
</dbReference>
<gene>
    <name evidence="10" type="ORF">DFJ68_0338</name>
</gene>
<dbReference type="PANTHER" id="PTHR21716:SF53">
    <property type="entry name" value="PERMEASE PERM-RELATED"/>
    <property type="match status" value="1"/>
</dbReference>
<reference evidence="10 11" key="1">
    <citation type="submission" date="2018-10" db="EMBL/GenBank/DDBJ databases">
        <title>Sequencing the genomes of 1000 actinobacteria strains.</title>
        <authorList>
            <person name="Klenk H.-P."/>
        </authorList>
    </citation>
    <scope>NUCLEOTIDE SEQUENCE [LARGE SCALE GENOMIC DNA]</scope>
    <source>
        <strain evidence="10 11">DSM 44267</strain>
    </source>
</reference>
<dbReference type="GO" id="GO:0005886">
    <property type="term" value="C:plasma membrane"/>
    <property type="evidence" value="ECO:0007669"/>
    <property type="project" value="UniProtKB-SubCell"/>
</dbReference>
<feature type="transmembrane region" description="Helical" evidence="9">
    <location>
        <begin position="53"/>
        <end position="71"/>
    </location>
</feature>
<feature type="transmembrane region" description="Helical" evidence="9">
    <location>
        <begin position="264"/>
        <end position="283"/>
    </location>
</feature>
<dbReference type="Proteomes" id="UP000278440">
    <property type="component" value="Unassembled WGS sequence"/>
</dbReference>